<evidence type="ECO:0000313" key="3">
    <source>
        <dbReference type="Proteomes" id="UP000789759"/>
    </source>
</evidence>
<evidence type="ECO:0000259" key="1">
    <source>
        <dbReference type="Pfam" id="PF05699"/>
    </source>
</evidence>
<dbReference type="OrthoDB" id="2444731at2759"/>
<evidence type="ECO:0000313" key="2">
    <source>
        <dbReference type="EMBL" id="CAG8785875.1"/>
    </source>
</evidence>
<gene>
    <name evidence="2" type="ORF">CPELLU_LOCUS16676</name>
</gene>
<proteinExistence type="predicted"/>
<keyword evidence="3" id="KW-1185">Reference proteome</keyword>
<protein>
    <submittedName>
        <fullName evidence="2">21103_t:CDS:1</fullName>
    </submittedName>
</protein>
<dbReference type="Proteomes" id="UP000789759">
    <property type="component" value="Unassembled WGS sequence"/>
</dbReference>
<reference evidence="2" key="1">
    <citation type="submission" date="2021-06" db="EMBL/GenBank/DDBJ databases">
        <authorList>
            <person name="Kallberg Y."/>
            <person name="Tangrot J."/>
            <person name="Rosling A."/>
        </authorList>
    </citation>
    <scope>NUCLEOTIDE SEQUENCE</scope>
    <source>
        <strain evidence="2">FL966</strain>
    </source>
</reference>
<feature type="non-terminal residue" evidence="2">
    <location>
        <position position="160"/>
    </location>
</feature>
<organism evidence="2 3">
    <name type="scientific">Cetraspora pellucida</name>
    <dbReference type="NCBI Taxonomy" id="1433469"/>
    <lineage>
        <taxon>Eukaryota</taxon>
        <taxon>Fungi</taxon>
        <taxon>Fungi incertae sedis</taxon>
        <taxon>Mucoromycota</taxon>
        <taxon>Glomeromycotina</taxon>
        <taxon>Glomeromycetes</taxon>
        <taxon>Diversisporales</taxon>
        <taxon>Gigasporaceae</taxon>
        <taxon>Cetraspora</taxon>
    </lineage>
</organism>
<sequence>MTIIYNFVTNLIIKIRFENIYIQTYYSPPTVKCSTTHNKVIINAKDNTPIFENHVDDFFEYTIKKSRVNEDNALYKVNQYLDEPIATKTTNILEWWKLNKDHFPNLSAMARNFLAIPSTSVASEQMFSCTGRIINYNCTSLDHNTVAALMCQRNWLQMAT</sequence>
<comment type="caution">
    <text evidence="2">The sequence shown here is derived from an EMBL/GenBank/DDBJ whole genome shotgun (WGS) entry which is preliminary data.</text>
</comment>
<dbReference type="GO" id="GO:0046983">
    <property type="term" value="F:protein dimerization activity"/>
    <property type="evidence" value="ECO:0007669"/>
    <property type="project" value="InterPro"/>
</dbReference>
<dbReference type="InterPro" id="IPR008906">
    <property type="entry name" value="HATC_C_dom"/>
</dbReference>
<dbReference type="Pfam" id="PF05699">
    <property type="entry name" value="Dimer_Tnp_hAT"/>
    <property type="match status" value="1"/>
</dbReference>
<dbReference type="SUPFAM" id="SSF53098">
    <property type="entry name" value="Ribonuclease H-like"/>
    <property type="match status" value="1"/>
</dbReference>
<accession>A0A9N9JL35</accession>
<name>A0A9N9JL35_9GLOM</name>
<dbReference type="EMBL" id="CAJVQA010025407">
    <property type="protein sequence ID" value="CAG8785875.1"/>
    <property type="molecule type" value="Genomic_DNA"/>
</dbReference>
<dbReference type="PANTHER" id="PTHR23272:SF21">
    <property type="entry name" value="BED ZINC FINGER AND HAT DIMERIZATION DOMAIN-CONTAINING PROTEIN"/>
    <property type="match status" value="1"/>
</dbReference>
<dbReference type="AlphaFoldDB" id="A0A9N9JL35"/>
<dbReference type="PANTHER" id="PTHR23272">
    <property type="entry name" value="BED FINGER-RELATED"/>
    <property type="match status" value="1"/>
</dbReference>
<feature type="domain" description="HAT C-terminal dimerisation" evidence="1">
    <location>
        <begin position="77"/>
        <end position="156"/>
    </location>
</feature>
<dbReference type="InterPro" id="IPR012337">
    <property type="entry name" value="RNaseH-like_sf"/>
</dbReference>